<gene>
    <name evidence="1" type="ORF">ASJ82_01070</name>
    <name evidence="2" type="ORF">MSCUN_12500</name>
</gene>
<dbReference type="GO" id="GO:0006260">
    <property type="term" value="P:DNA replication"/>
    <property type="evidence" value="ECO:0007669"/>
    <property type="project" value="InterPro"/>
</dbReference>
<protein>
    <recommendedName>
        <fullName evidence="5">DNA primase</fullName>
    </recommendedName>
</protein>
<evidence type="ECO:0000313" key="3">
    <source>
        <dbReference type="Proteomes" id="UP000217528"/>
    </source>
</evidence>
<dbReference type="Proteomes" id="UP000246004">
    <property type="component" value="Unassembled WGS sequence"/>
</dbReference>
<evidence type="ECO:0000313" key="4">
    <source>
        <dbReference type="Proteomes" id="UP000246004"/>
    </source>
</evidence>
<comment type="caution">
    <text evidence="1">The sequence shown here is derived from an EMBL/GenBank/DDBJ whole genome shotgun (WGS) entry which is preliminary data.</text>
</comment>
<dbReference type="AlphaFoldDB" id="A0A2A2HFF2"/>
<dbReference type="GO" id="GO:0003677">
    <property type="term" value="F:DNA binding"/>
    <property type="evidence" value="ECO:0007669"/>
    <property type="project" value="InterPro"/>
</dbReference>
<dbReference type="Proteomes" id="UP000217528">
    <property type="component" value="Unassembled WGS sequence"/>
</dbReference>
<proteinExistence type="predicted"/>
<evidence type="ECO:0008006" key="5">
    <source>
        <dbReference type="Google" id="ProtNLM"/>
    </source>
</evidence>
<dbReference type="EMBL" id="LWMS01000044">
    <property type="protein sequence ID" value="PWL07719.1"/>
    <property type="molecule type" value="Genomic_DNA"/>
</dbReference>
<evidence type="ECO:0000313" key="1">
    <source>
        <dbReference type="EMBL" id="PAV08085.1"/>
    </source>
</evidence>
<reference evidence="1 3" key="2">
    <citation type="journal article" date="2017" name="BMC Genomics">
        <title>Genomic analysis of methanogenic archaea reveals a shift towards energy conservation.</title>
        <authorList>
            <person name="Gilmore S.P."/>
            <person name="Henske J.K."/>
            <person name="Sexton J.A."/>
            <person name="Solomon K.V."/>
            <person name="Seppala S."/>
            <person name="Yoo J.I."/>
            <person name="Huyett L.M."/>
            <person name="Pressman A."/>
            <person name="Cogan J.Z."/>
            <person name="Kivenson V."/>
            <person name="Peng X."/>
            <person name="Tan Y."/>
            <person name="Valentine D.L."/>
            <person name="O'Malley M.A."/>
        </authorList>
    </citation>
    <scope>NUCLEOTIDE SEQUENCE [LARGE SCALE GENOMIC DNA]</scope>
    <source>
        <strain evidence="1 3">1R-7</strain>
    </source>
</reference>
<dbReference type="SUPFAM" id="SSF57783">
    <property type="entry name" value="Zinc beta-ribbon"/>
    <property type="match status" value="1"/>
</dbReference>
<dbReference type="EMBL" id="LMVN01000002">
    <property type="protein sequence ID" value="PAV08085.1"/>
    <property type="molecule type" value="Genomic_DNA"/>
</dbReference>
<reference evidence="2 4" key="1">
    <citation type="submission" date="2016-04" db="EMBL/GenBank/DDBJ databases">
        <title>Genome sequence of Methanosphaera cuniculi DSM 4103.</title>
        <authorList>
            <person name="Poehlein A."/>
            <person name="Seedorf H."/>
            <person name="Daniel R."/>
        </authorList>
    </citation>
    <scope>NUCLEOTIDE SEQUENCE [LARGE SCALE GENOMIC DNA]</scope>
    <source>
        <strain evidence="2 4">DSM 4103</strain>
    </source>
</reference>
<sequence length="345" mass="40083">MINDCLLPKIVYDSKLFSNNQRYVVVVPGGLKDISTSPFFYKGGRIGRFGKNKTSHLLIDRYMDYVNILGRVDNYNRNNPNHLCNVFMNCYPDPLHVYMIILDFDGDGDLSSVYREVSHCYDIVMDKGFNAVIVMSGSKGFHLYIQIPCTNFSGHLDDKAFFIEYWKQLINYNSNGYKFLDENHFRNGLGGNIRLIGSEHPKANGGRTRIFKGCFCDVDCFDSDALEYHDYLLEQCEIASNRAYDMKQRKIKQAAAKNLKLSSKHGFNPEEINLRVLFKSLYPGNWYRDFERYSMFRCPFHGEEHASLMVFHDFFICKSCGEQGYLNKLVSMNVLSWKELEDMYS</sequence>
<dbReference type="InterPro" id="IPR036977">
    <property type="entry name" value="DNA_primase_Znf_CHC2"/>
</dbReference>
<accession>A0A2A2HFF2</accession>
<keyword evidence="3" id="KW-1185">Reference proteome</keyword>
<evidence type="ECO:0000313" key="2">
    <source>
        <dbReference type="EMBL" id="PWL07719.1"/>
    </source>
</evidence>
<dbReference type="RefSeq" id="WP_095607985.1">
    <property type="nucleotide sequence ID" value="NZ_LMVN01000002.1"/>
</dbReference>
<organism evidence="1 3">
    <name type="scientific">Methanosphaera cuniculi</name>
    <dbReference type="NCBI Taxonomy" id="1077256"/>
    <lineage>
        <taxon>Archaea</taxon>
        <taxon>Methanobacteriati</taxon>
        <taxon>Methanobacteriota</taxon>
        <taxon>Methanomada group</taxon>
        <taxon>Methanobacteria</taxon>
        <taxon>Methanobacteriales</taxon>
        <taxon>Methanobacteriaceae</taxon>
        <taxon>Methanosphaera</taxon>
    </lineage>
</organism>
<name>A0A2A2HFF2_9EURY</name>
<dbReference type="Gene3D" id="3.90.580.10">
    <property type="entry name" value="Zinc finger, CHC2-type domain"/>
    <property type="match status" value="1"/>
</dbReference>
<dbReference type="GO" id="GO:0008270">
    <property type="term" value="F:zinc ion binding"/>
    <property type="evidence" value="ECO:0007669"/>
    <property type="project" value="InterPro"/>
</dbReference>